<dbReference type="RefSeq" id="WP_246917900.1">
    <property type="nucleotide sequence ID" value="NZ_CP090145.1"/>
</dbReference>
<reference evidence="1" key="1">
    <citation type="submission" date="2021-12" db="EMBL/GenBank/DDBJ databases">
        <authorList>
            <person name="Cha I.-T."/>
            <person name="Lee K.-E."/>
            <person name="Park S.-J."/>
        </authorList>
    </citation>
    <scope>NUCLEOTIDE SEQUENCE</scope>
    <source>
        <strain evidence="1">YSM-43</strain>
    </source>
</reference>
<evidence type="ECO:0000313" key="1">
    <source>
        <dbReference type="EMBL" id="UOX34838.1"/>
    </source>
</evidence>
<dbReference type="Proteomes" id="UP000830454">
    <property type="component" value="Chromosome"/>
</dbReference>
<keyword evidence="2" id="KW-1185">Reference proteome</keyword>
<organism evidence="1 2">
    <name type="scientific">Flavobacterium sediminilitoris</name>
    <dbReference type="NCBI Taxonomy" id="2024526"/>
    <lineage>
        <taxon>Bacteria</taxon>
        <taxon>Pseudomonadati</taxon>
        <taxon>Bacteroidota</taxon>
        <taxon>Flavobacteriia</taxon>
        <taxon>Flavobacteriales</taxon>
        <taxon>Flavobacteriaceae</taxon>
        <taxon>Flavobacterium</taxon>
    </lineage>
</organism>
<proteinExistence type="predicted"/>
<protein>
    <submittedName>
        <fullName evidence="1">Uncharacterized protein</fullName>
    </submittedName>
</protein>
<name>A0ABY4HQI4_9FLAO</name>
<dbReference type="EMBL" id="CP090145">
    <property type="protein sequence ID" value="UOX34838.1"/>
    <property type="molecule type" value="Genomic_DNA"/>
</dbReference>
<accession>A0ABY4HQI4</accession>
<gene>
    <name evidence="1" type="ORF">LXD69_04840</name>
</gene>
<reference evidence="1" key="2">
    <citation type="submission" date="2022-04" db="EMBL/GenBank/DDBJ databases">
        <title>Complete Genome Sequence of Flavobacterium sediminilitoris YSM-43, Isolated from a Tidal Sediment.</title>
        <authorList>
            <person name="Lee P.A."/>
        </authorList>
    </citation>
    <scope>NUCLEOTIDE SEQUENCE</scope>
    <source>
        <strain evidence="1">YSM-43</strain>
    </source>
</reference>
<sequence length="139" mass="16309">MNFTKFILCFFIYSNISCKGVSCPEDLKSFSIRNSNYEYNCGLPNMDIITKKEIDFICNELSRLQKINFVMTSHHRGYMSIKYNTGSKDFFPKETTLIFTVKNGYVFKTDGDVYKNDVLANYLINLFEIKKVYSDEKCR</sequence>
<evidence type="ECO:0000313" key="2">
    <source>
        <dbReference type="Proteomes" id="UP000830454"/>
    </source>
</evidence>